<organism evidence="8 9">
    <name type="scientific">Janibacter indicus</name>
    <dbReference type="NCBI Taxonomy" id="857417"/>
    <lineage>
        <taxon>Bacteria</taxon>
        <taxon>Bacillati</taxon>
        <taxon>Actinomycetota</taxon>
        <taxon>Actinomycetes</taxon>
        <taxon>Micrococcales</taxon>
        <taxon>Intrasporangiaceae</taxon>
        <taxon>Janibacter</taxon>
    </lineage>
</organism>
<dbReference type="Proteomes" id="UP000192634">
    <property type="component" value="Unassembled WGS sequence"/>
</dbReference>
<dbReference type="PANTHER" id="PTHR35007:SF1">
    <property type="entry name" value="PILUS ASSEMBLY PROTEIN"/>
    <property type="match status" value="1"/>
</dbReference>
<dbReference type="OrthoDB" id="5243064at2"/>
<evidence type="ECO:0000256" key="5">
    <source>
        <dbReference type="ARBA" id="ARBA00023136"/>
    </source>
</evidence>
<dbReference type="InterPro" id="IPR018076">
    <property type="entry name" value="T2SS_GspF_dom"/>
</dbReference>
<feature type="transmembrane region" description="Helical" evidence="6">
    <location>
        <begin position="111"/>
        <end position="137"/>
    </location>
</feature>
<keyword evidence="2" id="KW-1003">Cell membrane</keyword>
<keyword evidence="5 6" id="KW-0472">Membrane</keyword>
<dbReference type="Pfam" id="PF00482">
    <property type="entry name" value="T2SSF"/>
    <property type="match status" value="1"/>
</dbReference>
<evidence type="ECO:0000313" key="9">
    <source>
        <dbReference type="Proteomes" id="UP000192634"/>
    </source>
</evidence>
<evidence type="ECO:0000256" key="4">
    <source>
        <dbReference type="ARBA" id="ARBA00022989"/>
    </source>
</evidence>
<gene>
    <name evidence="8" type="ORF">SAMN06296429_1114</name>
</gene>
<dbReference type="PANTHER" id="PTHR35007">
    <property type="entry name" value="INTEGRAL MEMBRANE PROTEIN-RELATED"/>
    <property type="match status" value="1"/>
</dbReference>
<evidence type="ECO:0000256" key="1">
    <source>
        <dbReference type="ARBA" id="ARBA00004651"/>
    </source>
</evidence>
<accession>A0A1W2CE88</accession>
<proteinExistence type="predicted"/>
<sequence>MSPLVLAMLLSAVTGIGVTLVLAGLTPSSPALDAAVARLRPDTLRPERGRTTRSSELTRTERLGSWALARTERYTFLRAPEADLALLQIPVEVHYGKKVIATFASLLACTFLPMLLGLGFVIPFGIGMLFAAFAWFVPDLSVRDRAKDSREDFAYASVSYLRLVAIARRAGLGLVASLDSAAHKSDSWMFLRIREELRLARWAGETSWDALERLAGRTGVPELKEVADIIRLANDSGASVSDNLLARAASMRDRLLTREQTAANAATSSMGIPLAALAVLFLIAMLIPAAMQLSPG</sequence>
<dbReference type="RefSeq" id="WP_084452130.1">
    <property type="nucleotide sequence ID" value="NZ_FWXN01000011.1"/>
</dbReference>
<evidence type="ECO:0000256" key="6">
    <source>
        <dbReference type="SAM" id="Phobius"/>
    </source>
</evidence>
<evidence type="ECO:0000256" key="3">
    <source>
        <dbReference type="ARBA" id="ARBA00022692"/>
    </source>
</evidence>
<protein>
    <submittedName>
        <fullName evidence="8">Flp pilus assembly protein TadB</fullName>
    </submittedName>
</protein>
<keyword evidence="3 6" id="KW-0812">Transmembrane</keyword>
<name>A0A1W2CE88_9MICO</name>
<reference evidence="8 9" key="1">
    <citation type="submission" date="2017-04" db="EMBL/GenBank/DDBJ databases">
        <authorList>
            <person name="Afonso C.L."/>
            <person name="Miller P.J."/>
            <person name="Scott M.A."/>
            <person name="Spackman E."/>
            <person name="Goraichik I."/>
            <person name="Dimitrov K.M."/>
            <person name="Suarez D.L."/>
            <person name="Swayne D.E."/>
        </authorList>
    </citation>
    <scope>NUCLEOTIDE SEQUENCE [LARGE SCALE GENOMIC DNA]</scope>
    <source>
        <strain evidence="8 9">CGMCC 1.12511</strain>
    </source>
</reference>
<evidence type="ECO:0000259" key="7">
    <source>
        <dbReference type="Pfam" id="PF00482"/>
    </source>
</evidence>
<feature type="transmembrane region" description="Helical" evidence="6">
    <location>
        <begin position="274"/>
        <end position="293"/>
    </location>
</feature>
<evidence type="ECO:0000256" key="2">
    <source>
        <dbReference type="ARBA" id="ARBA00022475"/>
    </source>
</evidence>
<dbReference type="GO" id="GO:0005886">
    <property type="term" value="C:plasma membrane"/>
    <property type="evidence" value="ECO:0007669"/>
    <property type="project" value="UniProtKB-SubCell"/>
</dbReference>
<comment type="subcellular location">
    <subcellularLocation>
        <location evidence="1">Cell membrane</location>
        <topology evidence="1">Multi-pass membrane protein</topology>
    </subcellularLocation>
</comment>
<dbReference type="EMBL" id="FWXN01000011">
    <property type="protein sequence ID" value="SMC83376.1"/>
    <property type="molecule type" value="Genomic_DNA"/>
</dbReference>
<dbReference type="AlphaFoldDB" id="A0A1W2CE88"/>
<feature type="domain" description="Type II secretion system protein GspF" evidence="7">
    <location>
        <begin position="160"/>
        <end position="288"/>
    </location>
</feature>
<evidence type="ECO:0000313" key="8">
    <source>
        <dbReference type="EMBL" id="SMC83376.1"/>
    </source>
</evidence>
<keyword evidence="4 6" id="KW-1133">Transmembrane helix</keyword>